<evidence type="ECO:0000313" key="1">
    <source>
        <dbReference type="EMBL" id="KAJ8019240.1"/>
    </source>
</evidence>
<reference evidence="1" key="1">
    <citation type="submission" date="2021-10" db="EMBL/GenBank/DDBJ databases">
        <title>Tropical sea cucumber genome reveals ecological adaptation and Cuvierian tubules defense mechanism.</title>
        <authorList>
            <person name="Chen T."/>
        </authorList>
    </citation>
    <scope>NUCLEOTIDE SEQUENCE</scope>
    <source>
        <strain evidence="1">Nanhai2018</strain>
        <tissue evidence="1">Muscle</tissue>
    </source>
</reference>
<protein>
    <submittedName>
        <fullName evidence="1">Uncharacterized protein</fullName>
    </submittedName>
</protein>
<gene>
    <name evidence="1" type="ORF">HOLleu_42310</name>
</gene>
<name>A0A9Q0YBS4_HOLLE</name>
<sequence>MRAYKGLEANNQFTSGWVKDVEVAHPTNNISVVKGRVTVNVDNWPSITYPDIVNYLVFSPNPAYTVEEMRAYKGLEANNQFTSGWVKDVEVAHPTNNISVVKGRVTLLGL</sequence>
<dbReference type="EMBL" id="JAIZAY010000052">
    <property type="protein sequence ID" value="KAJ8019240.1"/>
    <property type="molecule type" value="Genomic_DNA"/>
</dbReference>
<dbReference type="OrthoDB" id="6757988at2759"/>
<dbReference type="AlphaFoldDB" id="A0A9Q0YBS4"/>
<dbReference type="PANTHER" id="PTHR47526">
    <property type="entry name" value="ATP-DEPENDENT DNA HELICASE"/>
    <property type="match status" value="1"/>
</dbReference>
<comment type="caution">
    <text evidence="1">The sequence shown here is derived from an EMBL/GenBank/DDBJ whole genome shotgun (WGS) entry which is preliminary data.</text>
</comment>
<accession>A0A9Q0YBS4</accession>
<dbReference type="Proteomes" id="UP001152320">
    <property type="component" value="Unassembled WGS sequence"/>
</dbReference>
<evidence type="ECO:0000313" key="2">
    <source>
        <dbReference type="Proteomes" id="UP001152320"/>
    </source>
</evidence>
<proteinExistence type="predicted"/>
<keyword evidence="2" id="KW-1185">Reference proteome</keyword>
<organism evidence="1 2">
    <name type="scientific">Holothuria leucospilota</name>
    <name type="common">Black long sea cucumber</name>
    <name type="synonym">Mertensiothuria leucospilota</name>
    <dbReference type="NCBI Taxonomy" id="206669"/>
    <lineage>
        <taxon>Eukaryota</taxon>
        <taxon>Metazoa</taxon>
        <taxon>Echinodermata</taxon>
        <taxon>Eleutherozoa</taxon>
        <taxon>Echinozoa</taxon>
        <taxon>Holothuroidea</taxon>
        <taxon>Aspidochirotacea</taxon>
        <taxon>Aspidochirotida</taxon>
        <taxon>Holothuriidae</taxon>
        <taxon>Holothuria</taxon>
    </lineage>
</organism>